<dbReference type="AlphaFoldDB" id="A0A444LN82"/>
<dbReference type="Proteomes" id="UP000287687">
    <property type="component" value="Unassembled WGS sequence"/>
</dbReference>
<dbReference type="OrthoDB" id="8380915at2"/>
<evidence type="ECO:0000313" key="2">
    <source>
        <dbReference type="Proteomes" id="UP000287687"/>
    </source>
</evidence>
<name>A0A444LN82_9HYPH</name>
<gene>
    <name evidence="1" type="ORF">EPK99_05940</name>
</gene>
<evidence type="ECO:0000313" key="1">
    <source>
        <dbReference type="EMBL" id="RWX81791.1"/>
    </source>
</evidence>
<organism evidence="1 2">
    <name type="scientific">Neorhizobium lilium</name>
    <dbReference type="NCBI Taxonomy" id="2503024"/>
    <lineage>
        <taxon>Bacteria</taxon>
        <taxon>Pseudomonadati</taxon>
        <taxon>Pseudomonadota</taxon>
        <taxon>Alphaproteobacteria</taxon>
        <taxon>Hyphomicrobiales</taxon>
        <taxon>Rhizobiaceae</taxon>
        <taxon>Rhizobium/Agrobacterium group</taxon>
        <taxon>Neorhizobium</taxon>
    </lineage>
</organism>
<sequence>MEEFYSLNVSDERLEDCRDVVEPDLQDLVRSVIASGFSPEEVLIAISELVAEDFATVVKTPSVH</sequence>
<accession>A0A444LN82</accession>
<comment type="caution">
    <text evidence="1">The sequence shown here is derived from an EMBL/GenBank/DDBJ whole genome shotgun (WGS) entry which is preliminary data.</text>
</comment>
<proteinExistence type="predicted"/>
<keyword evidence="2" id="KW-1185">Reference proteome</keyword>
<dbReference type="EMBL" id="SBIP01000001">
    <property type="protein sequence ID" value="RWX81791.1"/>
    <property type="molecule type" value="Genomic_DNA"/>
</dbReference>
<dbReference type="RefSeq" id="WP_128442002.1">
    <property type="nucleotide sequence ID" value="NZ_SBIP01000001.1"/>
</dbReference>
<reference evidence="1 2" key="1">
    <citation type="submission" date="2019-01" db="EMBL/GenBank/DDBJ databases">
        <title>The draft genome of Rhizobium sp. 24NR.</title>
        <authorList>
            <person name="Liu L."/>
            <person name="Liang L."/>
            <person name="Shi S."/>
            <person name="Xu L."/>
            <person name="Wang X."/>
            <person name="Li L."/>
            <person name="Zhang X."/>
        </authorList>
    </citation>
    <scope>NUCLEOTIDE SEQUENCE [LARGE SCALE GENOMIC DNA]</scope>
    <source>
        <strain evidence="1 2">24NR</strain>
    </source>
</reference>
<protein>
    <submittedName>
        <fullName evidence="1">Uncharacterized protein</fullName>
    </submittedName>
</protein>